<name>B0T603_CAUSK</name>
<dbReference type="KEGG" id="cak:Caul_3457"/>
<accession>B0T603</accession>
<organism evidence="2">
    <name type="scientific">Caulobacter sp. (strain K31)</name>
    <dbReference type="NCBI Taxonomy" id="366602"/>
    <lineage>
        <taxon>Bacteria</taxon>
        <taxon>Pseudomonadati</taxon>
        <taxon>Pseudomonadota</taxon>
        <taxon>Alphaproteobacteria</taxon>
        <taxon>Caulobacterales</taxon>
        <taxon>Caulobacteraceae</taxon>
        <taxon>Caulobacter</taxon>
    </lineage>
</organism>
<feature type="region of interest" description="Disordered" evidence="1">
    <location>
        <begin position="18"/>
        <end position="43"/>
    </location>
</feature>
<evidence type="ECO:0000313" key="2">
    <source>
        <dbReference type="EMBL" id="ABZ72584.1"/>
    </source>
</evidence>
<evidence type="ECO:0000256" key="1">
    <source>
        <dbReference type="SAM" id="MobiDB-lite"/>
    </source>
</evidence>
<dbReference type="AlphaFoldDB" id="B0T603"/>
<dbReference type="EMBL" id="CP000927">
    <property type="protein sequence ID" value="ABZ72584.1"/>
    <property type="molecule type" value="Genomic_DNA"/>
</dbReference>
<gene>
    <name evidence="2" type="ordered locus">Caul_3457</name>
</gene>
<sequence length="65" mass="7234">MILTWLWKMFQWFRQSRDPPPQAPLVETPSATGALGDFVNHSNDAQNSGVVIFKSEPPPEAVAKP</sequence>
<protein>
    <submittedName>
        <fullName evidence="2">Uncharacterized protein</fullName>
    </submittedName>
</protein>
<proteinExistence type="predicted"/>
<dbReference type="OrthoDB" id="7193456at2"/>
<dbReference type="HOGENOM" id="CLU_2841746_0_0_5"/>
<reference evidence="2" key="1">
    <citation type="submission" date="2008-01" db="EMBL/GenBank/DDBJ databases">
        <title>Complete sequence of chromosome of Caulobacter sp. K31.</title>
        <authorList>
            <consortium name="US DOE Joint Genome Institute"/>
            <person name="Copeland A."/>
            <person name="Lucas S."/>
            <person name="Lapidus A."/>
            <person name="Barry K."/>
            <person name="Glavina del Rio T."/>
            <person name="Dalin E."/>
            <person name="Tice H."/>
            <person name="Pitluck S."/>
            <person name="Bruce D."/>
            <person name="Goodwin L."/>
            <person name="Thompson L.S."/>
            <person name="Brettin T."/>
            <person name="Detter J.C."/>
            <person name="Han C."/>
            <person name="Schmutz J."/>
            <person name="Larimer F."/>
            <person name="Land M."/>
            <person name="Hauser L."/>
            <person name="Kyrpides N."/>
            <person name="Kim E."/>
            <person name="Stephens C."/>
            <person name="Richardson P."/>
        </authorList>
    </citation>
    <scope>NUCLEOTIDE SEQUENCE [LARGE SCALE GENOMIC DNA]</scope>
    <source>
        <strain evidence="2">K31</strain>
    </source>
</reference>